<evidence type="ECO:0000256" key="1">
    <source>
        <dbReference type="SAM" id="MobiDB-lite"/>
    </source>
</evidence>
<gene>
    <name evidence="2" type="ORF">EYF80_044291</name>
</gene>
<organism evidence="2 3">
    <name type="scientific">Liparis tanakae</name>
    <name type="common">Tanaka's snailfish</name>
    <dbReference type="NCBI Taxonomy" id="230148"/>
    <lineage>
        <taxon>Eukaryota</taxon>
        <taxon>Metazoa</taxon>
        <taxon>Chordata</taxon>
        <taxon>Craniata</taxon>
        <taxon>Vertebrata</taxon>
        <taxon>Euteleostomi</taxon>
        <taxon>Actinopterygii</taxon>
        <taxon>Neopterygii</taxon>
        <taxon>Teleostei</taxon>
        <taxon>Neoteleostei</taxon>
        <taxon>Acanthomorphata</taxon>
        <taxon>Eupercaria</taxon>
        <taxon>Perciformes</taxon>
        <taxon>Cottioidei</taxon>
        <taxon>Cottales</taxon>
        <taxon>Liparidae</taxon>
        <taxon>Liparis</taxon>
    </lineage>
</organism>
<dbReference type="EMBL" id="SRLO01000843">
    <property type="protein sequence ID" value="TNN45507.1"/>
    <property type="molecule type" value="Genomic_DNA"/>
</dbReference>
<reference evidence="2 3" key="1">
    <citation type="submission" date="2019-03" db="EMBL/GenBank/DDBJ databases">
        <title>First draft genome of Liparis tanakae, snailfish: a comprehensive survey of snailfish specific genes.</title>
        <authorList>
            <person name="Kim W."/>
            <person name="Song I."/>
            <person name="Jeong J.-H."/>
            <person name="Kim D."/>
            <person name="Kim S."/>
            <person name="Ryu S."/>
            <person name="Song J.Y."/>
            <person name="Lee S.K."/>
        </authorList>
    </citation>
    <scope>NUCLEOTIDE SEQUENCE [LARGE SCALE GENOMIC DNA]</scope>
    <source>
        <tissue evidence="2">Muscle</tissue>
    </source>
</reference>
<dbReference type="Proteomes" id="UP000314294">
    <property type="component" value="Unassembled WGS sequence"/>
</dbReference>
<feature type="region of interest" description="Disordered" evidence="1">
    <location>
        <begin position="23"/>
        <end position="86"/>
    </location>
</feature>
<comment type="caution">
    <text evidence="2">The sequence shown here is derived from an EMBL/GenBank/DDBJ whole genome shotgun (WGS) entry which is preliminary data.</text>
</comment>
<dbReference type="AlphaFoldDB" id="A0A4Z2FW94"/>
<accession>A0A4Z2FW94</accession>
<sequence>MDSVDHYGSKDCSRRGRGLLGCLDHVLQGRPPEPTRPVKRCRERQSKTSPSAEDRRRDSPWCRVKKAPGFSPLCSTASRRRAGGSR</sequence>
<evidence type="ECO:0000313" key="2">
    <source>
        <dbReference type="EMBL" id="TNN45507.1"/>
    </source>
</evidence>
<evidence type="ECO:0000313" key="3">
    <source>
        <dbReference type="Proteomes" id="UP000314294"/>
    </source>
</evidence>
<name>A0A4Z2FW94_9TELE</name>
<proteinExistence type="predicted"/>
<keyword evidence="3" id="KW-1185">Reference proteome</keyword>
<protein>
    <submittedName>
        <fullName evidence="2">Uncharacterized protein</fullName>
    </submittedName>
</protein>